<evidence type="ECO:0000256" key="4">
    <source>
        <dbReference type="ARBA" id="ARBA00022519"/>
    </source>
</evidence>
<dbReference type="InterPro" id="IPR003594">
    <property type="entry name" value="HATPase_dom"/>
</dbReference>
<comment type="function">
    <text evidence="14">Member of a two-component regulatory system.</text>
</comment>
<keyword evidence="9 14" id="KW-0418">Kinase</keyword>
<evidence type="ECO:0000256" key="13">
    <source>
        <dbReference type="ARBA" id="ARBA00023136"/>
    </source>
</evidence>
<dbReference type="Gene3D" id="6.10.340.10">
    <property type="match status" value="1"/>
</dbReference>
<dbReference type="Proteomes" id="UP000002383">
    <property type="component" value="Chromosome"/>
</dbReference>
<dbReference type="eggNOG" id="COG5002">
    <property type="taxonomic scope" value="Bacteria"/>
</dbReference>
<dbReference type="InterPro" id="IPR036097">
    <property type="entry name" value="HisK_dim/P_sf"/>
</dbReference>
<evidence type="ECO:0000256" key="8">
    <source>
        <dbReference type="ARBA" id="ARBA00022741"/>
    </source>
</evidence>
<dbReference type="InterPro" id="IPR006290">
    <property type="entry name" value="CztS_silS_copS"/>
</dbReference>
<dbReference type="HOGENOM" id="CLU_000445_89_6_6"/>
<dbReference type="EMBL" id="CP001339">
    <property type="protein sequence ID" value="ACL72295.1"/>
    <property type="molecule type" value="Genomic_DNA"/>
</dbReference>
<dbReference type="PROSITE" id="PS50885">
    <property type="entry name" value="HAMP"/>
    <property type="match status" value="1"/>
</dbReference>
<dbReference type="GO" id="GO:0000155">
    <property type="term" value="F:phosphorelay sensor kinase activity"/>
    <property type="evidence" value="ECO:0007669"/>
    <property type="project" value="InterPro"/>
</dbReference>
<dbReference type="EC" id="2.7.13.3" evidence="14"/>
<dbReference type="GO" id="GO:0005886">
    <property type="term" value="C:plasma membrane"/>
    <property type="evidence" value="ECO:0007669"/>
    <property type="project" value="UniProtKB-SubCell"/>
</dbReference>
<dbReference type="Pfam" id="PF00512">
    <property type="entry name" value="HisKA"/>
    <property type="match status" value="1"/>
</dbReference>
<dbReference type="KEGG" id="tgr:Tgr7_1209"/>
<comment type="catalytic activity">
    <reaction evidence="1 14">
        <text>ATP + protein L-histidine = ADP + protein N-phospho-L-histidine.</text>
        <dbReference type="EC" id="2.7.13.3"/>
    </reaction>
</comment>
<dbReference type="CDD" id="cd00082">
    <property type="entry name" value="HisKA"/>
    <property type="match status" value="1"/>
</dbReference>
<keyword evidence="4 14" id="KW-0997">Cell inner membrane</keyword>
<evidence type="ECO:0000256" key="9">
    <source>
        <dbReference type="ARBA" id="ARBA00022777"/>
    </source>
</evidence>
<dbReference type="PROSITE" id="PS50109">
    <property type="entry name" value="HIS_KIN"/>
    <property type="match status" value="1"/>
</dbReference>
<evidence type="ECO:0000256" key="5">
    <source>
        <dbReference type="ARBA" id="ARBA00022553"/>
    </source>
</evidence>
<feature type="transmembrane region" description="Helical" evidence="14">
    <location>
        <begin position="176"/>
        <end position="197"/>
    </location>
</feature>
<comment type="subcellular location">
    <subcellularLocation>
        <location evidence="2">Cell inner membrane</location>
        <topology evidence="2">Multi-pass membrane protein</topology>
    </subcellularLocation>
</comment>
<dbReference type="PANTHER" id="PTHR45436:SF15">
    <property type="entry name" value="SENSOR HISTIDINE KINASE CUSS"/>
    <property type="match status" value="1"/>
</dbReference>
<dbReference type="Gene3D" id="1.10.287.130">
    <property type="match status" value="1"/>
</dbReference>
<keyword evidence="18" id="KW-1185">Reference proteome</keyword>
<evidence type="ECO:0000256" key="3">
    <source>
        <dbReference type="ARBA" id="ARBA00022475"/>
    </source>
</evidence>
<dbReference type="PRINTS" id="PR00344">
    <property type="entry name" value="BCTRLSENSOR"/>
</dbReference>
<dbReference type="FunFam" id="1.10.287.130:FF:000001">
    <property type="entry name" value="Two-component sensor histidine kinase"/>
    <property type="match status" value="1"/>
</dbReference>
<keyword evidence="7 14" id="KW-0812">Transmembrane</keyword>
<protein>
    <recommendedName>
        <fullName evidence="14">Sensor protein</fullName>
        <ecNumber evidence="14">2.7.13.3</ecNumber>
    </recommendedName>
</protein>
<keyword evidence="12 14" id="KW-0902">Two-component regulatory system</keyword>
<feature type="transmembrane region" description="Helical" evidence="14">
    <location>
        <begin position="24"/>
        <end position="47"/>
    </location>
</feature>
<dbReference type="SMART" id="SM00387">
    <property type="entry name" value="HATPase_c"/>
    <property type="match status" value="1"/>
</dbReference>
<keyword evidence="13 14" id="KW-0472">Membrane</keyword>
<dbReference type="SMART" id="SM00388">
    <property type="entry name" value="HisKA"/>
    <property type="match status" value="1"/>
</dbReference>
<evidence type="ECO:0000256" key="11">
    <source>
        <dbReference type="ARBA" id="ARBA00022989"/>
    </source>
</evidence>
<keyword evidence="11 14" id="KW-1133">Transmembrane helix</keyword>
<dbReference type="STRING" id="396588.Tgr7_1209"/>
<gene>
    <name evidence="17" type="ordered locus">Tgr7_1209</name>
</gene>
<dbReference type="GO" id="GO:0005524">
    <property type="term" value="F:ATP binding"/>
    <property type="evidence" value="ECO:0007669"/>
    <property type="project" value="UniProtKB-KW"/>
</dbReference>
<keyword evidence="3 14" id="KW-1003">Cell membrane</keyword>
<keyword evidence="10 14" id="KW-0067">ATP-binding</keyword>
<keyword evidence="6 14" id="KW-0808">Transferase</keyword>
<evidence type="ECO:0000256" key="2">
    <source>
        <dbReference type="ARBA" id="ARBA00004429"/>
    </source>
</evidence>
<proteinExistence type="predicted"/>
<reference evidence="17 18" key="1">
    <citation type="journal article" date="2011" name="Stand. Genomic Sci.">
        <title>Complete genome sequence of 'Thioalkalivibrio sulfidophilus' HL-EbGr7.</title>
        <authorList>
            <person name="Muyzer G."/>
            <person name="Sorokin D.Y."/>
            <person name="Mavromatis K."/>
            <person name="Lapidus A."/>
            <person name="Clum A."/>
            <person name="Ivanova N."/>
            <person name="Pati A."/>
            <person name="d'Haeseleer P."/>
            <person name="Woyke T."/>
            <person name="Kyrpides N.C."/>
        </authorList>
    </citation>
    <scope>NUCLEOTIDE SEQUENCE [LARGE SCALE GENOMIC DNA]</scope>
    <source>
        <strain evidence="17 18">HL-EbGR7</strain>
    </source>
</reference>
<evidence type="ECO:0000313" key="17">
    <source>
        <dbReference type="EMBL" id="ACL72295.1"/>
    </source>
</evidence>
<dbReference type="SMART" id="SM00304">
    <property type="entry name" value="HAMP"/>
    <property type="match status" value="1"/>
</dbReference>
<dbReference type="CDD" id="cd06225">
    <property type="entry name" value="HAMP"/>
    <property type="match status" value="1"/>
</dbReference>
<organism evidence="17 18">
    <name type="scientific">Thioalkalivibrio sulfidiphilus (strain HL-EbGR7)</name>
    <dbReference type="NCBI Taxonomy" id="396588"/>
    <lineage>
        <taxon>Bacteria</taxon>
        <taxon>Pseudomonadati</taxon>
        <taxon>Pseudomonadota</taxon>
        <taxon>Gammaproteobacteria</taxon>
        <taxon>Chromatiales</taxon>
        <taxon>Ectothiorhodospiraceae</taxon>
        <taxon>Thioalkalivibrio</taxon>
    </lineage>
</organism>
<dbReference type="AlphaFoldDB" id="B8GQA0"/>
<dbReference type="CDD" id="cd00075">
    <property type="entry name" value="HATPase"/>
    <property type="match status" value="1"/>
</dbReference>
<dbReference type="InterPro" id="IPR003661">
    <property type="entry name" value="HisK_dim/P_dom"/>
</dbReference>
<keyword evidence="8 14" id="KW-0547">Nucleotide-binding</keyword>
<dbReference type="PANTHER" id="PTHR45436">
    <property type="entry name" value="SENSOR HISTIDINE KINASE YKOH"/>
    <property type="match status" value="1"/>
</dbReference>
<dbReference type="Pfam" id="PF02518">
    <property type="entry name" value="HATPase_c"/>
    <property type="match status" value="1"/>
</dbReference>
<evidence type="ECO:0000259" key="16">
    <source>
        <dbReference type="PROSITE" id="PS50885"/>
    </source>
</evidence>
<dbReference type="InterPro" id="IPR036890">
    <property type="entry name" value="HATPase_C_sf"/>
</dbReference>
<keyword evidence="5" id="KW-0597">Phosphoprotein</keyword>
<dbReference type="SUPFAM" id="SSF55874">
    <property type="entry name" value="ATPase domain of HSP90 chaperone/DNA topoisomerase II/histidine kinase"/>
    <property type="match status" value="1"/>
</dbReference>
<dbReference type="Gene3D" id="3.30.565.10">
    <property type="entry name" value="Histidine kinase-like ATPase, C-terminal domain"/>
    <property type="match status" value="1"/>
</dbReference>
<name>B8GQA0_THISH</name>
<dbReference type="FunFam" id="3.30.565.10:FF:000006">
    <property type="entry name" value="Sensor histidine kinase WalK"/>
    <property type="match status" value="1"/>
</dbReference>
<dbReference type="InterPro" id="IPR005467">
    <property type="entry name" value="His_kinase_dom"/>
</dbReference>
<evidence type="ECO:0000256" key="12">
    <source>
        <dbReference type="ARBA" id="ARBA00023012"/>
    </source>
</evidence>
<dbReference type="InterPro" id="IPR048590">
    <property type="entry name" value="CusS-like_sensor"/>
</dbReference>
<evidence type="ECO:0000313" key="18">
    <source>
        <dbReference type="Proteomes" id="UP000002383"/>
    </source>
</evidence>
<dbReference type="InterPro" id="IPR050428">
    <property type="entry name" value="TCS_sensor_his_kinase"/>
</dbReference>
<evidence type="ECO:0000256" key="14">
    <source>
        <dbReference type="RuleBase" id="RU364088"/>
    </source>
</evidence>
<dbReference type="SUPFAM" id="SSF158472">
    <property type="entry name" value="HAMP domain-like"/>
    <property type="match status" value="1"/>
</dbReference>
<evidence type="ECO:0000256" key="10">
    <source>
        <dbReference type="ARBA" id="ARBA00022840"/>
    </source>
</evidence>
<accession>B8GQA0</accession>
<dbReference type="InterPro" id="IPR003660">
    <property type="entry name" value="HAMP_dom"/>
</dbReference>
<evidence type="ECO:0000256" key="7">
    <source>
        <dbReference type="ARBA" id="ARBA00022692"/>
    </source>
</evidence>
<dbReference type="NCBIfam" id="TIGR01386">
    <property type="entry name" value="cztS_silS_copS"/>
    <property type="match status" value="1"/>
</dbReference>
<dbReference type="InterPro" id="IPR004358">
    <property type="entry name" value="Sig_transdc_His_kin-like_C"/>
</dbReference>
<evidence type="ECO:0000256" key="1">
    <source>
        <dbReference type="ARBA" id="ARBA00000085"/>
    </source>
</evidence>
<feature type="domain" description="HAMP" evidence="16">
    <location>
        <begin position="198"/>
        <end position="251"/>
    </location>
</feature>
<dbReference type="Pfam" id="PF21085">
    <property type="entry name" value="CusS"/>
    <property type="match status" value="1"/>
</dbReference>
<dbReference type="RefSeq" id="WP_012637778.1">
    <property type="nucleotide sequence ID" value="NC_011901.1"/>
</dbReference>
<dbReference type="Pfam" id="PF00672">
    <property type="entry name" value="HAMP"/>
    <property type="match status" value="1"/>
</dbReference>
<sequence length="475" mass="51549" precursor="true">MSHKTVSDLGLGSARRRLSLTTRLALLFALVAAVLLLALGMLLSHAVDRHFDELDEHDLTAKLTVIGQLVARTDSETALDSLPQRLRDALAGHDNVGVLLRDHEGVVIFGANLSAFEPAQLTGAAPVAGQGWTREGRRYIGREGAFQLPLAVPLPVHAAVALDISHHEHFLNQVRLSLWLGVTLAAALAALLGWLAARQGLAPLARVTTTARRLSAEQLGERIPAGDAPAEVRELAEAFNGMLDRLEAAFQRLSDYSADIAHELRTPVSNLMTETEVALSRTRSAEAYREVLHSNLEEFERMSRMIGDMLFLAKADEGRLPRVAEPVELAEEAQALLEFYEALAEERGVGLCVVGQARVRGDRLMLRRAVSNLLSNALRHTAPGGVVEIHIEETDQEARLAVCNPGPAIPAERIPRLFERFHRIDDERAGQGEGAGLGLAITRSIVEAHGGHIDAICEGGYTTFTLHLPGMKVMP</sequence>
<feature type="domain" description="Histidine kinase" evidence="15">
    <location>
        <begin position="259"/>
        <end position="472"/>
    </location>
</feature>
<evidence type="ECO:0000259" key="15">
    <source>
        <dbReference type="PROSITE" id="PS50109"/>
    </source>
</evidence>
<evidence type="ECO:0000256" key="6">
    <source>
        <dbReference type="ARBA" id="ARBA00022679"/>
    </source>
</evidence>
<dbReference type="SUPFAM" id="SSF47384">
    <property type="entry name" value="Homodimeric domain of signal transducing histidine kinase"/>
    <property type="match status" value="1"/>
</dbReference>